<evidence type="ECO:0000313" key="5">
    <source>
        <dbReference type="Proteomes" id="UP000193711"/>
    </source>
</evidence>
<organism evidence="4 5">
    <name type="scientific">Rathayibacter oskolensis</name>
    <dbReference type="NCBI Taxonomy" id="1891671"/>
    <lineage>
        <taxon>Bacteria</taxon>
        <taxon>Bacillati</taxon>
        <taxon>Actinomycetota</taxon>
        <taxon>Actinomycetes</taxon>
        <taxon>Micrococcales</taxon>
        <taxon>Microbacteriaceae</taxon>
        <taxon>Rathayibacter</taxon>
    </lineage>
</organism>
<evidence type="ECO:0000256" key="1">
    <source>
        <dbReference type="ARBA" id="ARBA00006484"/>
    </source>
</evidence>
<dbReference type="AlphaFoldDB" id="A0A1X7P1H7"/>
<evidence type="ECO:0000313" key="4">
    <source>
        <dbReference type="EMBL" id="SMH44000.1"/>
    </source>
</evidence>
<dbReference type="PANTHER" id="PTHR24320">
    <property type="entry name" value="RETINOL DEHYDROGENASE"/>
    <property type="match status" value="1"/>
</dbReference>
<reference evidence="5" key="1">
    <citation type="submission" date="2017-04" db="EMBL/GenBank/DDBJ databases">
        <authorList>
            <person name="Varghese N."/>
            <person name="Submissions S."/>
        </authorList>
    </citation>
    <scope>NUCLEOTIDE SEQUENCE [LARGE SCALE GENOMIC DNA]</scope>
    <source>
        <strain evidence="5">VKM Ac-2121</strain>
    </source>
</reference>
<dbReference type="PRINTS" id="PR00081">
    <property type="entry name" value="GDHRDH"/>
</dbReference>
<dbReference type="PRINTS" id="PR00080">
    <property type="entry name" value="SDRFAMILY"/>
</dbReference>
<dbReference type="Gene3D" id="3.40.50.720">
    <property type="entry name" value="NAD(P)-binding Rossmann-like Domain"/>
    <property type="match status" value="1"/>
</dbReference>
<dbReference type="SUPFAM" id="SSF51735">
    <property type="entry name" value="NAD(P)-binding Rossmann-fold domains"/>
    <property type="match status" value="1"/>
</dbReference>
<gene>
    <name evidence="4" type="ORF">SAMN06295885_2285</name>
</gene>
<dbReference type="STRING" id="1891671.SAMN06295885_2285"/>
<evidence type="ECO:0000256" key="2">
    <source>
        <dbReference type="ARBA" id="ARBA00023002"/>
    </source>
</evidence>
<comment type="similarity">
    <text evidence="1 3">Belongs to the short-chain dehydrogenases/reductases (SDR) family.</text>
</comment>
<protein>
    <submittedName>
        <fullName evidence="4">NAD(P)-dependent dehydrogenase, short-chain alcohol dehydrogenase family</fullName>
    </submittedName>
</protein>
<keyword evidence="2" id="KW-0560">Oxidoreductase</keyword>
<accession>A0A1X7P1H7</accession>
<evidence type="ECO:0000256" key="3">
    <source>
        <dbReference type="RuleBase" id="RU000363"/>
    </source>
</evidence>
<sequence>MTPPSTTVLTGATSGIGLAAARLLAQRRGTLLLQGPERDGALPSAVRALQQGPPADRATLHYLNADFTQDGAVTSLAEQIREVTDTVDVVINNAAVPGASRRTMGAWGVEVTFGVNYLAGALLTDDLLPLMPTNGRIVNVASATHQTATLDLDDLSFDHRSYSPIAAYAQSKLAVVTNSIRLAARIPQTVMSVHPGVVSTGLLHAMFGVGGGDVTEGARNLLAAAATTAPSGSYFDERQVESPSRVALNADMQRRLHQITQELLGTDVQ</sequence>
<dbReference type="Proteomes" id="UP000193711">
    <property type="component" value="Unassembled WGS sequence"/>
</dbReference>
<keyword evidence="5" id="KW-1185">Reference proteome</keyword>
<dbReference type="EMBL" id="FXBM01000002">
    <property type="protein sequence ID" value="SMH44000.1"/>
    <property type="molecule type" value="Genomic_DNA"/>
</dbReference>
<name>A0A1X7P1H7_9MICO</name>
<dbReference type="GO" id="GO:0016491">
    <property type="term" value="F:oxidoreductase activity"/>
    <property type="evidence" value="ECO:0007669"/>
    <property type="project" value="UniProtKB-KW"/>
</dbReference>
<dbReference type="PANTHER" id="PTHR24320:SF148">
    <property type="entry name" value="NAD(P)-BINDING ROSSMANN-FOLD SUPERFAMILY PROTEIN"/>
    <property type="match status" value="1"/>
</dbReference>
<dbReference type="InterPro" id="IPR036291">
    <property type="entry name" value="NAD(P)-bd_dom_sf"/>
</dbReference>
<proteinExistence type="inferred from homology"/>
<dbReference type="OrthoDB" id="3237043at2"/>
<dbReference type="Pfam" id="PF00106">
    <property type="entry name" value="adh_short"/>
    <property type="match status" value="1"/>
</dbReference>
<dbReference type="InterPro" id="IPR002347">
    <property type="entry name" value="SDR_fam"/>
</dbReference>
<dbReference type="RefSeq" id="WP_085476718.1">
    <property type="nucleotide sequence ID" value="NZ_FXBM01000002.1"/>
</dbReference>